<dbReference type="GeneID" id="98647753"/>
<protein>
    <submittedName>
        <fullName evidence="1">Uncharacterized protein</fullName>
    </submittedName>
</protein>
<evidence type="ECO:0000313" key="2">
    <source>
        <dbReference type="Proteomes" id="UP000322887"/>
    </source>
</evidence>
<accession>A0ABX5YP19</accession>
<gene>
    <name evidence="1" type="ORF">GmarT_32330</name>
</gene>
<name>A0ABX5YP19_9PLAN</name>
<dbReference type="EMBL" id="CP042910">
    <property type="protein sequence ID" value="QEG17353.1"/>
    <property type="molecule type" value="Genomic_DNA"/>
</dbReference>
<proteinExistence type="predicted"/>
<sequence length="242" mass="27288">MVNQHKRNEFIEVYRQGVANWQLKGNLVRETQSLSSLLMNYLAIAVEKYDDNDGAKAWLITQEALPTLERYIQAMQLLVAKVDSGEVPASTIAGNYPHLVFTLLAWALGEFALGERFSGIASRSDVLELSTPFWQEFSRAVDTLVSGHQYTVGNLAIKGQEEYWRTYLKLIEVATNGQELSTAVAAIDDAFARRNLDKTIKDDAHEIEGSGGHPVHWDFRRDGLLNYIQGKHEDSKKCQRLC</sequence>
<keyword evidence="2" id="KW-1185">Reference proteome</keyword>
<reference evidence="1 2" key="1">
    <citation type="submission" date="2019-08" db="EMBL/GenBank/DDBJ databases">
        <title>Deep-cultivation of Planctomycetes and their phenomic and genomic characterization uncovers novel biology.</title>
        <authorList>
            <person name="Wiegand S."/>
            <person name="Jogler M."/>
            <person name="Boedeker C."/>
            <person name="Pinto D."/>
            <person name="Vollmers J."/>
            <person name="Rivas-Marin E."/>
            <person name="Kohn T."/>
            <person name="Peeters S.H."/>
            <person name="Heuer A."/>
            <person name="Rast P."/>
            <person name="Oberbeckmann S."/>
            <person name="Bunk B."/>
            <person name="Jeske O."/>
            <person name="Meyerdierks A."/>
            <person name="Storesund J.E."/>
            <person name="Kallscheuer N."/>
            <person name="Luecker S."/>
            <person name="Lage O.M."/>
            <person name="Pohl T."/>
            <person name="Merkel B.J."/>
            <person name="Hornburger P."/>
            <person name="Mueller R.-W."/>
            <person name="Bruemmer F."/>
            <person name="Labrenz M."/>
            <person name="Spormann A.M."/>
            <person name="Op den Camp H."/>
            <person name="Overmann J."/>
            <person name="Amann R."/>
            <person name="Jetten M.S.M."/>
            <person name="Mascher T."/>
            <person name="Medema M.H."/>
            <person name="Devos D.P."/>
            <person name="Kaster A.-K."/>
            <person name="Ovreas L."/>
            <person name="Rohde M."/>
            <person name="Galperin M.Y."/>
            <person name="Jogler C."/>
        </authorList>
    </citation>
    <scope>NUCLEOTIDE SEQUENCE [LARGE SCALE GENOMIC DNA]</scope>
    <source>
        <strain evidence="1 2">DSM 8797</strain>
    </source>
</reference>
<dbReference type="RefSeq" id="WP_002643569.1">
    <property type="nucleotide sequence ID" value="NZ_CP042910.1"/>
</dbReference>
<dbReference type="Proteomes" id="UP000322887">
    <property type="component" value="Chromosome"/>
</dbReference>
<organism evidence="1 2">
    <name type="scientific">Gimesia maris</name>
    <dbReference type="NCBI Taxonomy" id="122"/>
    <lineage>
        <taxon>Bacteria</taxon>
        <taxon>Pseudomonadati</taxon>
        <taxon>Planctomycetota</taxon>
        <taxon>Planctomycetia</taxon>
        <taxon>Planctomycetales</taxon>
        <taxon>Planctomycetaceae</taxon>
        <taxon>Gimesia</taxon>
    </lineage>
</organism>
<evidence type="ECO:0000313" key="1">
    <source>
        <dbReference type="EMBL" id="QEG17353.1"/>
    </source>
</evidence>